<dbReference type="InterPro" id="IPR000551">
    <property type="entry name" value="MerR-type_HTH_dom"/>
</dbReference>
<proteinExistence type="predicted"/>
<gene>
    <name evidence="5" type="ORF">CDO52_15530</name>
</gene>
<evidence type="ECO:0000259" key="4">
    <source>
        <dbReference type="PROSITE" id="PS50937"/>
    </source>
</evidence>
<feature type="coiled-coil region" evidence="2">
    <location>
        <begin position="109"/>
        <end position="136"/>
    </location>
</feature>
<dbReference type="Gene3D" id="1.10.1660.10">
    <property type="match status" value="1"/>
</dbReference>
<dbReference type="SMART" id="SM00422">
    <property type="entry name" value="HTH_MERR"/>
    <property type="match status" value="1"/>
</dbReference>
<keyword evidence="6" id="KW-1185">Reference proteome</keyword>
<dbReference type="GO" id="GO:0003700">
    <property type="term" value="F:DNA-binding transcription factor activity"/>
    <property type="evidence" value="ECO:0007669"/>
    <property type="project" value="InterPro"/>
</dbReference>
<dbReference type="SUPFAM" id="SSF46955">
    <property type="entry name" value="Putative DNA-binding domain"/>
    <property type="match status" value="1"/>
</dbReference>
<dbReference type="EMBL" id="CP022753">
    <property type="protein sequence ID" value="ASU84009.1"/>
    <property type="molecule type" value="Genomic_DNA"/>
</dbReference>
<feature type="region of interest" description="Disordered" evidence="3">
    <location>
        <begin position="161"/>
        <end position="183"/>
    </location>
</feature>
<dbReference type="KEGG" id="ngv:CDO52_15530"/>
<organism evidence="5 6">
    <name type="scientific">Nocardiopsis gilva YIM 90087</name>
    <dbReference type="NCBI Taxonomy" id="1235441"/>
    <lineage>
        <taxon>Bacteria</taxon>
        <taxon>Bacillati</taxon>
        <taxon>Actinomycetota</taxon>
        <taxon>Actinomycetes</taxon>
        <taxon>Streptosporangiales</taxon>
        <taxon>Nocardiopsidaceae</taxon>
        <taxon>Nocardiopsis</taxon>
    </lineage>
</organism>
<dbReference type="PANTHER" id="PTHR30204">
    <property type="entry name" value="REDOX-CYCLING DRUG-SENSING TRANSCRIPTIONAL ACTIVATOR SOXR"/>
    <property type="match status" value="1"/>
</dbReference>
<reference evidence="5 6" key="1">
    <citation type="submission" date="2017-08" db="EMBL/GenBank/DDBJ databases">
        <title>The complete genome sequence of Nocardiopsis gilva YIM 90087.</title>
        <authorList>
            <person name="Yin M."/>
            <person name="Tang S."/>
        </authorList>
    </citation>
    <scope>NUCLEOTIDE SEQUENCE [LARGE SCALE GENOMIC DNA]</scope>
    <source>
        <strain evidence="5 6">YIM 90087</strain>
    </source>
</reference>
<dbReference type="PANTHER" id="PTHR30204:SF97">
    <property type="entry name" value="MERR FAMILY REGULATORY PROTEIN"/>
    <property type="match status" value="1"/>
</dbReference>
<dbReference type="PROSITE" id="PS00552">
    <property type="entry name" value="HTH_MERR_1"/>
    <property type="match status" value="1"/>
</dbReference>
<feature type="domain" description="HTH merR-type" evidence="4">
    <location>
        <begin position="33"/>
        <end position="101"/>
    </location>
</feature>
<dbReference type="InterPro" id="IPR047057">
    <property type="entry name" value="MerR_fam"/>
</dbReference>
<keyword evidence="2" id="KW-0175">Coiled coil</keyword>
<dbReference type="PROSITE" id="PS50937">
    <property type="entry name" value="HTH_MERR_2"/>
    <property type="match status" value="1"/>
</dbReference>
<evidence type="ECO:0000256" key="1">
    <source>
        <dbReference type="ARBA" id="ARBA00023125"/>
    </source>
</evidence>
<evidence type="ECO:0000256" key="2">
    <source>
        <dbReference type="SAM" id="Coils"/>
    </source>
</evidence>
<evidence type="ECO:0000313" key="5">
    <source>
        <dbReference type="EMBL" id="ASU84009.1"/>
    </source>
</evidence>
<evidence type="ECO:0000313" key="6">
    <source>
        <dbReference type="Proteomes" id="UP000215005"/>
    </source>
</evidence>
<dbReference type="PRINTS" id="PR00040">
    <property type="entry name" value="HTHMERR"/>
</dbReference>
<dbReference type="Proteomes" id="UP000215005">
    <property type="component" value="Chromosome"/>
</dbReference>
<keyword evidence="1" id="KW-0238">DNA-binding</keyword>
<sequence length="183" mass="19802">MGRDSGHGLERGSTPDDVAAAAGAEAGQELEGLLDIGEVARRSGLAPSALRFYEKKGLIAPVARNGLRRAYRPDVMHRLGLINCTRRAGFSIAEVGAFLAATPEDRVLRERLADKAQEVEETIDRLVRLRDSLRHAAVCEHTPLIECPEFKRAVGRVSEPEREDAASCRAQGRPALDGVLAPT</sequence>
<name>A0A223S7C9_9ACTN</name>
<evidence type="ECO:0000256" key="3">
    <source>
        <dbReference type="SAM" id="MobiDB-lite"/>
    </source>
</evidence>
<dbReference type="AlphaFoldDB" id="A0A223S7C9"/>
<dbReference type="RefSeq" id="WP_017619099.1">
    <property type="nucleotide sequence ID" value="NZ_ANBG01000223.1"/>
</dbReference>
<protein>
    <recommendedName>
        <fullName evidence="4">HTH merR-type domain-containing protein</fullName>
    </recommendedName>
</protein>
<dbReference type="GO" id="GO:0003677">
    <property type="term" value="F:DNA binding"/>
    <property type="evidence" value="ECO:0007669"/>
    <property type="project" value="UniProtKB-KW"/>
</dbReference>
<dbReference type="OrthoDB" id="9802039at2"/>
<accession>A0A223S7C9</accession>
<dbReference type="Pfam" id="PF13411">
    <property type="entry name" value="MerR_1"/>
    <property type="match status" value="1"/>
</dbReference>
<dbReference type="InterPro" id="IPR009061">
    <property type="entry name" value="DNA-bd_dom_put_sf"/>
</dbReference>